<dbReference type="GO" id="GO:0005524">
    <property type="term" value="F:ATP binding"/>
    <property type="evidence" value="ECO:0007669"/>
    <property type="project" value="UniProtKB-KW"/>
</dbReference>
<sequence>MISEIPPAPKGVISFMDTFEIDANGILTVTSEIISTGKTEKLTITNENGRLSKEQMEKMVKDAEKYKQEDIEYKKKADAMNALEDCIYNMKYKIKNMTRGKKLRKMEVAIADTTKWIEHNEAASVDEVQRMKDHLESLCMDEF</sequence>
<evidence type="ECO:0000256" key="1">
    <source>
        <dbReference type="ARBA" id="ARBA00022741"/>
    </source>
</evidence>
<dbReference type="SUPFAM" id="SSF100934">
    <property type="entry name" value="Heat shock protein 70kD (HSP70), C-terminal subdomain"/>
    <property type="match status" value="1"/>
</dbReference>
<dbReference type="Gene3D" id="1.20.1270.10">
    <property type="match status" value="1"/>
</dbReference>
<dbReference type="InterPro" id="IPR013126">
    <property type="entry name" value="Hsp_70_fam"/>
</dbReference>
<dbReference type="GO" id="GO:0140662">
    <property type="term" value="F:ATP-dependent protein folding chaperone"/>
    <property type="evidence" value="ECO:0007669"/>
    <property type="project" value="InterPro"/>
</dbReference>
<dbReference type="PANTHER" id="PTHR19375">
    <property type="entry name" value="HEAT SHOCK PROTEIN 70KDA"/>
    <property type="match status" value="1"/>
</dbReference>
<dbReference type="SUPFAM" id="SSF100920">
    <property type="entry name" value="Heat shock protein 70kD (HSP70), peptide-binding domain"/>
    <property type="match status" value="1"/>
</dbReference>
<dbReference type="Proteomes" id="UP001177003">
    <property type="component" value="Chromosome 9"/>
</dbReference>
<dbReference type="EMBL" id="OX465085">
    <property type="protein sequence ID" value="CAI9301600.1"/>
    <property type="molecule type" value="Genomic_DNA"/>
</dbReference>
<evidence type="ECO:0008006" key="5">
    <source>
        <dbReference type="Google" id="ProtNLM"/>
    </source>
</evidence>
<reference evidence="3" key="1">
    <citation type="submission" date="2023-04" db="EMBL/GenBank/DDBJ databases">
        <authorList>
            <person name="Vijverberg K."/>
            <person name="Xiong W."/>
            <person name="Schranz E."/>
        </authorList>
    </citation>
    <scope>NUCLEOTIDE SEQUENCE</scope>
</reference>
<accession>A0AA36EQ68</accession>
<organism evidence="3 4">
    <name type="scientific">Lactuca saligna</name>
    <name type="common">Willowleaf lettuce</name>
    <dbReference type="NCBI Taxonomy" id="75948"/>
    <lineage>
        <taxon>Eukaryota</taxon>
        <taxon>Viridiplantae</taxon>
        <taxon>Streptophyta</taxon>
        <taxon>Embryophyta</taxon>
        <taxon>Tracheophyta</taxon>
        <taxon>Spermatophyta</taxon>
        <taxon>Magnoliopsida</taxon>
        <taxon>eudicotyledons</taxon>
        <taxon>Gunneridae</taxon>
        <taxon>Pentapetalae</taxon>
        <taxon>asterids</taxon>
        <taxon>campanulids</taxon>
        <taxon>Asterales</taxon>
        <taxon>Asteraceae</taxon>
        <taxon>Cichorioideae</taxon>
        <taxon>Cichorieae</taxon>
        <taxon>Lactucinae</taxon>
        <taxon>Lactuca</taxon>
    </lineage>
</organism>
<evidence type="ECO:0000313" key="3">
    <source>
        <dbReference type="EMBL" id="CAI9301600.1"/>
    </source>
</evidence>
<dbReference type="Pfam" id="PF00012">
    <property type="entry name" value="HSP70"/>
    <property type="match status" value="1"/>
</dbReference>
<keyword evidence="2" id="KW-0067">ATP-binding</keyword>
<keyword evidence="4" id="KW-1185">Reference proteome</keyword>
<dbReference type="InterPro" id="IPR029048">
    <property type="entry name" value="HSP70_C_sf"/>
</dbReference>
<proteinExistence type="predicted"/>
<dbReference type="Gene3D" id="2.60.34.10">
    <property type="entry name" value="Substrate Binding Domain Of DNAk, Chain A, domain 1"/>
    <property type="match status" value="1"/>
</dbReference>
<dbReference type="AlphaFoldDB" id="A0AA36EQ68"/>
<gene>
    <name evidence="3" type="ORF">LSALG_LOCUS40139</name>
</gene>
<name>A0AA36EQ68_LACSI</name>
<evidence type="ECO:0000256" key="2">
    <source>
        <dbReference type="ARBA" id="ARBA00022840"/>
    </source>
</evidence>
<dbReference type="InterPro" id="IPR029047">
    <property type="entry name" value="HSP70_peptide-bd_sf"/>
</dbReference>
<evidence type="ECO:0000313" key="4">
    <source>
        <dbReference type="Proteomes" id="UP001177003"/>
    </source>
</evidence>
<keyword evidence="1" id="KW-0547">Nucleotide-binding</keyword>
<protein>
    <recommendedName>
        <fullName evidence="5">Heat shock protein 70</fullName>
    </recommendedName>
</protein>